<gene>
    <name evidence="1" type="ORF">FocTR4_00017132</name>
</gene>
<reference evidence="1 2" key="1">
    <citation type="submission" date="2019-07" db="EMBL/GenBank/DDBJ databases">
        <title>The First High-Quality Draft Genome Sequence of the Causal Agent of the Current Panama Disease Epidemic.</title>
        <authorList>
            <person name="Warmington R.J."/>
            <person name="Kay W."/>
            <person name="Jeffries A."/>
            <person name="Bebber D."/>
            <person name="Moore K."/>
            <person name="Studholme D.J."/>
        </authorList>
    </citation>
    <scope>NUCLEOTIDE SEQUENCE [LARGE SCALE GENOMIC DNA]</scope>
    <source>
        <strain evidence="1 2">TR4</strain>
    </source>
</reference>
<evidence type="ECO:0000313" key="1">
    <source>
        <dbReference type="EMBL" id="TXB97890.1"/>
    </source>
</evidence>
<evidence type="ECO:0000313" key="2">
    <source>
        <dbReference type="Proteomes" id="UP000321331"/>
    </source>
</evidence>
<dbReference type="Proteomes" id="UP000321331">
    <property type="component" value="Unassembled WGS sequence"/>
</dbReference>
<accession>A0A5C6SKB7</accession>
<comment type="caution">
    <text evidence="1">The sequence shown here is derived from an EMBL/GenBank/DDBJ whole genome shotgun (WGS) entry which is preliminary data.</text>
</comment>
<protein>
    <submittedName>
        <fullName evidence="1">Uncharacterized protein</fullName>
    </submittedName>
</protein>
<proteinExistence type="predicted"/>
<dbReference type="EMBL" id="VMNF01000013">
    <property type="protein sequence ID" value="TXB97890.1"/>
    <property type="molecule type" value="Genomic_DNA"/>
</dbReference>
<organism evidence="1 2">
    <name type="scientific">Fusarium oxysporum f. sp. cubense</name>
    <dbReference type="NCBI Taxonomy" id="61366"/>
    <lineage>
        <taxon>Eukaryota</taxon>
        <taxon>Fungi</taxon>
        <taxon>Dikarya</taxon>
        <taxon>Ascomycota</taxon>
        <taxon>Pezizomycotina</taxon>
        <taxon>Sordariomycetes</taxon>
        <taxon>Hypocreomycetidae</taxon>
        <taxon>Hypocreales</taxon>
        <taxon>Nectriaceae</taxon>
        <taxon>Fusarium</taxon>
        <taxon>Fusarium oxysporum species complex</taxon>
    </lineage>
</organism>
<name>A0A5C6SKB7_FUSOC</name>
<sequence>MRRSVSVELPDLPAGKMLSTSRSLVGETLMLSLLSRSSSARLPTEPRMRSLLRLATHMI</sequence>
<dbReference type="AlphaFoldDB" id="A0A5C6SKB7"/>